<sequence length="391" mass="42525">MLILFYSLIIVAFLDTFIQLPVISPYAQSLGASSILTGMIIAVYSLANMIGNGISGHWIDRYGRKKILCYGMLFVSITLFLYPLAQTGWALFFTRLLHGLAGGALIPAAFAYLGDIAPKNRRGKSMAFSGACIGTAAIIGPALGGMISARYSIEMVFYFVAFLFLITAFAAFLGLKESFKITERREVSLSDFQSLLKNPLLFQAIFSGFSLMVSMGILTYAFPLKMELLGWSSSITGVLLSSFGIMALVIFLTPLNHIFDKNKPQTLICLGMGIIGVALISLSFIDAIYGITLAIVSYGIGFSLIFPSMNRMVVEVSTKSDRGKAFGIFYAAYSLGVVFGSFIAGVMHDGFGHPFLLGGLFLLGMLVIFSVLWKHWTNYLVMKQPGDGQVP</sequence>
<accession>A0ABS6JMC6</accession>
<keyword evidence="5" id="KW-1185">Reference proteome</keyword>
<feature type="transmembrane region" description="Helical" evidence="2">
    <location>
        <begin position="91"/>
        <end position="114"/>
    </location>
</feature>
<dbReference type="PANTHER" id="PTHR23531">
    <property type="entry name" value="QUINOLENE RESISTANCE PROTEIN NORA"/>
    <property type="match status" value="1"/>
</dbReference>
<protein>
    <submittedName>
        <fullName evidence="4">MFS transporter</fullName>
    </submittedName>
</protein>
<feature type="domain" description="Major facilitator superfamily (MFS) profile" evidence="3">
    <location>
        <begin position="1"/>
        <end position="376"/>
    </location>
</feature>
<evidence type="ECO:0000259" key="3">
    <source>
        <dbReference type="PROSITE" id="PS50850"/>
    </source>
</evidence>
<feature type="transmembrane region" description="Helical" evidence="2">
    <location>
        <begin position="67"/>
        <end position="85"/>
    </location>
</feature>
<feature type="transmembrane region" description="Helical" evidence="2">
    <location>
        <begin position="327"/>
        <end position="347"/>
    </location>
</feature>
<dbReference type="PANTHER" id="PTHR23531:SF1">
    <property type="entry name" value="QUINOLENE RESISTANCE PROTEIN NORA"/>
    <property type="match status" value="1"/>
</dbReference>
<evidence type="ECO:0000313" key="4">
    <source>
        <dbReference type="EMBL" id="MBU9714829.1"/>
    </source>
</evidence>
<comment type="subcellular location">
    <subcellularLocation>
        <location evidence="1">Cell membrane</location>
        <topology evidence="1">Multi-pass membrane protein</topology>
    </subcellularLocation>
</comment>
<feature type="transmembrane region" description="Helical" evidence="2">
    <location>
        <begin position="126"/>
        <end position="149"/>
    </location>
</feature>
<feature type="transmembrane region" description="Helical" evidence="2">
    <location>
        <begin position="264"/>
        <end position="282"/>
    </location>
</feature>
<reference evidence="4 5" key="1">
    <citation type="submission" date="2021-06" db="EMBL/GenBank/DDBJ databases">
        <title>Bacillus sp. RD4P76, an endophyte from a halophyte.</title>
        <authorList>
            <person name="Sun J.-Q."/>
        </authorList>
    </citation>
    <scope>NUCLEOTIDE SEQUENCE [LARGE SCALE GENOMIC DNA]</scope>
    <source>
        <strain evidence="4 5">CGMCC 1.15917</strain>
    </source>
</reference>
<evidence type="ECO:0000256" key="1">
    <source>
        <dbReference type="ARBA" id="ARBA00004651"/>
    </source>
</evidence>
<dbReference type="InterPro" id="IPR011701">
    <property type="entry name" value="MFS"/>
</dbReference>
<dbReference type="Proteomes" id="UP000784880">
    <property type="component" value="Unassembled WGS sequence"/>
</dbReference>
<feature type="transmembrane region" description="Helical" evidence="2">
    <location>
        <begin position="228"/>
        <end position="252"/>
    </location>
</feature>
<gene>
    <name evidence="4" type="ORF">KS419_24080</name>
</gene>
<evidence type="ECO:0000256" key="2">
    <source>
        <dbReference type="SAM" id="Phobius"/>
    </source>
</evidence>
<evidence type="ECO:0000313" key="5">
    <source>
        <dbReference type="Proteomes" id="UP000784880"/>
    </source>
</evidence>
<dbReference type="CDD" id="cd17325">
    <property type="entry name" value="MFS_MdtG_SLC18_like"/>
    <property type="match status" value="1"/>
</dbReference>
<feature type="transmembrane region" description="Helical" evidence="2">
    <location>
        <begin position="288"/>
        <end position="306"/>
    </location>
</feature>
<keyword evidence="2" id="KW-0812">Transmembrane</keyword>
<comment type="caution">
    <text evidence="4">The sequence shown here is derived from an EMBL/GenBank/DDBJ whole genome shotgun (WGS) entry which is preliminary data.</text>
</comment>
<name>A0ABS6JMC6_9BACI</name>
<dbReference type="PROSITE" id="PS50850">
    <property type="entry name" value="MFS"/>
    <property type="match status" value="1"/>
</dbReference>
<dbReference type="EMBL" id="JAHQCS010000186">
    <property type="protein sequence ID" value="MBU9714829.1"/>
    <property type="molecule type" value="Genomic_DNA"/>
</dbReference>
<organism evidence="4 5">
    <name type="scientific">Evansella tamaricis</name>
    <dbReference type="NCBI Taxonomy" id="2069301"/>
    <lineage>
        <taxon>Bacteria</taxon>
        <taxon>Bacillati</taxon>
        <taxon>Bacillota</taxon>
        <taxon>Bacilli</taxon>
        <taxon>Bacillales</taxon>
        <taxon>Bacillaceae</taxon>
        <taxon>Evansella</taxon>
    </lineage>
</organism>
<dbReference type="InterPro" id="IPR020846">
    <property type="entry name" value="MFS_dom"/>
</dbReference>
<feature type="transmembrane region" description="Helical" evidence="2">
    <location>
        <begin position="29"/>
        <end position="47"/>
    </location>
</feature>
<proteinExistence type="predicted"/>
<dbReference type="RefSeq" id="WP_217069653.1">
    <property type="nucleotide sequence ID" value="NZ_JAHQCS010000186.1"/>
</dbReference>
<keyword evidence="2" id="KW-0472">Membrane</keyword>
<feature type="transmembrane region" description="Helical" evidence="2">
    <location>
        <begin position="155"/>
        <end position="175"/>
    </location>
</feature>
<feature type="transmembrane region" description="Helical" evidence="2">
    <location>
        <begin position="353"/>
        <end position="373"/>
    </location>
</feature>
<dbReference type="Pfam" id="PF07690">
    <property type="entry name" value="MFS_1"/>
    <property type="match status" value="1"/>
</dbReference>
<dbReference type="InterPro" id="IPR052714">
    <property type="entry name" value="MFS_Exporter"/>
</dbReference>
<feature type="transmembrane region" description="Helical" evidence="2">
    <location>
        <begin position="200"/>
        <end position="222"/>
    </location>
</feature>
<keyword evidence="2" id="KW-1133">Transmembrane helix</keyword>